<keyword evidence="8" id="KW-0175">Coiled coil</keyword>
<dbReference type="Proteomes" id="UP000054324">
    <property type="component" value="Unassembled WGS sequence"/>
</dbReference>
<evidence type="ECO:0000313" key="12">
    <source>
        <dbReference type="Proteomes" id="UP000054324"/>
    </source>
</evidence>
<dbReference type="GeneID" id="20318432"/>
<dbReference type="GO" id="GO:0051382">
    <property type="term" value="P:kinetochore assembly"/>
    <property type="evidence" value="ECO:0007669"/>
    <property type="project" value="TreeGrafter"/>
</dbReference>
<evidence type="ECO:0000256" key="10">
    <source>
        <dbReference type="ARBA" id="ARBA00023328"/>
    </source>
</evidence>
<comment type="subcellular location">
    <subcellularLocation>
        <location evidence="1">Chromosome</location>
        <location evidence="1">Centromere</location>
        <location evidence="1">Kinetochore</location>
    </subcellularLocation>
</comment>
<evidence type="ECO:0000256" key="8">
    <source>
        <dbReference type="ARBA" id="ARBA00023054"/>
    </source>
</evidence>
<keyword evidence="4" id="KW-0158">Chromosome</keyword>
<keyword evidence="12" id="KW-1185">Reference proteome</keyword>
<protein>
    <recommendedName>
        <fullName evidence="3">Protein MIS12 homolog</fullName>
    </recommendedName>
</protein>
<dbReference type="CTD" id="20318432"/>
<evidence type="ECO:0000256" key="6">
    <source>
        <dbReference type="ARBA" id="ARBA00022776"/>
    </source>
</evidence>
<name>A0A074ZPN1_OPIVI</name>
<keyword evidence="9" id="KW-0131">Cell cycle</keyword>
<dbReference type="Pfam" id="PF05859">
    <property type="entry name" value="Mis12"/>
    <property type="match status" value="1"/>
</dbReference>
<dbReference type="GO" id="GO:0051301">
    <property type="term" value="P:cell division"/>
    <property type="evidence" value="ECO:0007669"/>
    <property type="project" value="UniProtKB-KW"/>
</dbReference>
<comment type="similarity">
    <text evidence="2">Belongs to the mis12 family.</text>
</comment>
<dbReference type="KEGG" id="ovi:T265_04246"/>
<proteinExistence type="inferred from homology"/>
<sequence>MTDKEEDSNTISIEVAQEPATRILGFAPLQLSDDIYNVVNDNLGRMIDDFGEKLLERYQTKLDPSRVEKLLNVCKYKLQLQQDYLFDEFDKYLVGDLLSVDPNVVLEEDRCQLTYSEKKAHLVEARIDTYTKRLVTLNACSTLLDQKSAELKCIEKHLASFNKLLSDTIQTSFGVDSIDDLCLLVLERTRSLMRLCSEFRDAFDT</sequence>
<keyword evidence="5" id="KW-0132">Cell division</keyword>
<evidence type="ECO:0000256" key="3">
    <source>
        <dbReference type="ARBA" id="ARBA00013793"/>
    </source>
</evidence>
<evidence type="ECO:0000256" key="5">
    <source>
        <dbReference type="ARBA" id="ARBA00022618"/>
    </source>
</evidence>
<dbReference type="OrthoDB" id="1884855at2759"/>
<dbReference type="RefSeq" id="XP_009167203.1">
    <property type="nucleotide sequence ID" value="XM_009168939.1"/>
</dbReference>
<dbReference type="AlphaFoldDB" id="A0A074ZPN1"/>
<dbReference type="PANTHER" id="PTHR14527:SF2">
    <property type="entry name" value="PROTEIN MIS12 HOMOLOG"/>
    <property type="match status" value="1"/>
</dbReference>
<dbReference type="GO" id="GO:0005634">
    <property type="term" value="C:nucleus"/>
    <property type="evidence" value="ECO:0007669"/>
    <property type="project" value="InterPro"/>
</dbReference>
<keyword evidence="10" id="KW-0137">Centromere</keyword>
<organism evidence="11 12">
    <name type="scientific">Opisthorchis viverrini</name>
    <name type="common">Southeast Asian liver fluke</name>
    <dbReference type="NCBI Taxonomy" id="6198"/>
    <lineage>
        <taxon>Eukaryota</taxon>
        <taxon>Metazoa</taxon>
        <taxon>Spiralia</taxon>
        <taxon>Lophotrochozoa</taxon>
        <taxon>Platyhelminthes</taxon>
        <taxon>Trematoda</taxon>
        <taxon>Digenea</taxon>
        <taxon>Opisthorchiida</taxon>
        <taxon>Opisthorchiata</taxon>
        <taxon>Opisthorchiidae</taxon>
        <taxon>Opisthorchis</taxon>
    </lineage>
</organism>
<evidence type="ECO:0000256" key="2">
    <source>
        <dbReference type="ARBA" id="ARBA00008643"/>
    </source>
</evidence>
<evidence type="ECO:0000256" key="7">
    <source>
        <dbReference type="ARBA" id="ARBA00022838"/>
    </source>
</evidence>
<dbReference type="PANTHER" id="PTHR14527">
    <property type="entry name" value="PROTEIN MIS12 HOMOLOG"/>
    <property type="match status" value="1"/>
</dbReference>
<accession>A0A074ZPN1</accession>
<gene>
    <name evidence="11" type="ORF">T265_04246</name>
</gene>
<evidence type="ECO:0000256" key="9">
    <source>
        <dbReference type="ARBA" id="ARBA00023306"/>
    </source>
</evidence>
<dbReference type="EMBL" id="KL596686">
    <property type="protein sequence ID" value="KER29061.1"/>
    <property type="molecule type" value="Genomic_DNA"/>
</dbReference>
<evidence type="ECO:0000256" key="4">
    <source>
        <dbReference type="ARBA" id="ARBA00022454"/>
    </source>
</evidence>
<keyword evidence="6" id="KW-0498">Mitosis</keyword>
<keyword evidence="7" id="KW-0995">Kinetochore</keyword>
<reference evidence="11 12" key="1">
    <citation type="submission" date="2013-11" db="EMBL/GenBank/DDBJ databases">
        <title>Opisthorchis viverrini - life in the bile duct.</title>
        <authorList>
            <person name="Young N.D."/>
            <person name="Nagarajan N."/>
            <person name="Lin S.J."/>
            <person name="Korhonen P.K."/>
            <person name="Jex A.R."/>
            <person name="Hall R.S."/>
            <person name="Safavi-Hemami H."/>
            <person name="Kaewkong W."/>
            <person name="Bertrand D."/>
            <person name="Gao S."/>
            <person name="Seet Q."/>
            <person name="Wongkham S."/>
            <person name="Teh B.T."/>
            <person name="Wongkham C."/>
            <person name="Intapan P.M."/>
            <person name="Maleewong W."/>
            <person name="Yang X."/>
            <person name="Hu M."/>
            <person name="Wang Z."/>
            <person name="Hofmann A."/>
            <person name="Sternberg P.W."/>
            <person name="Tan P."/>
            <person name="Wang J."/>
            <person name="Gasser R.B."/>
        </authorList>
    </citation>
    <scope>NUCLEOTIDE SEQUENCE [LARGE SCALE GENOMIC DNA]</scope>
</reference>
<dbReference type="GO" id="GO:0000444">
    <property type="term" value="C:MIS12/MIND type complex"/>
    <property type="evidence" value="ECO:0007669"/>
    <property type="project" value="TreeGrafter"/>
</dbReference>
<dbReference type="InterPro" id="IPR008685">
    <property type="entry name" value="Centromere_Mis12"/>
</dbReference>
<evidence type="ECO:0000256" key="1">
    <source>
        <dbReference type="ARBA" id="ARBA00004629"/>
    </source>
</evidence>
<dbReference type="GO" id="GO:0000070">
    <property type="term" value="P:mitotic sister chromatid segregation"/>
    <property type="evidence" value="ECO:0007669"/>
    <property type="project" value="TreeGrafter"/>
</dbReference>
<evidence type="ECO:0000313" key="11">
    <source>
        <dbReference type="EMBL" id="KER29061.1"/>
    </source>
</evidence>